<dbReference type="CDD" id="cd19499">
    <property type="entry name" value="RecA-like_ClpB_Hsp104-like"/>
    <property type="match status" value="1"/>
</dbReference>
<proteinExistence type="predicted"/>
<organism evidence="6 7">
    <name type="scientific">Halopseudomonas salegens</name>
    <dbReference type="NCBI Taxonomy" id="1434072"/>
    <lineage>
        <taxon>Bacteria</taxon>
        <taxon>Pseudomonadati</taxon>
        <taxon>Pseudomonadota</taxon>
        <taxon>Gammaproteobacteria</taxon>
        <taxon>Pseudomonadales</taxon>
        <taxon>Pseudomonadaceae</taxon>
        <taxon>Halopseudomonas</taxon>
    </lineage>
</organism>
<dbReference type="PANTHER" id="PTHR11638:SF18">
    <property type="entry name" value="HEAT SHOCK PROTEIN 104"/>
    <property type="match status" value="1"/>
</dbReference>
<accession>A0A1H2FDT1</accession>
<evidence type="ECO:0000256" key="1">
    <source>
        <dbReference type="ARBA" id="ARBA00022741"/>
    </source>
</evidence>
<dbReference type="AlphaFoldDB" id="A0A1H2FDT1"/>
<feature type="domain" description="Clp ATPase C-terminal" evidence="5">
    <location>
        <begin position="255"/>
        <end position="341"/>
    </location>
</feature>
<evidence type="ECO:0000256" key="3">
    <source>
        <dbReference type="ARBA" id="ARBA00023186"/>
    </source>
</evidence>
<keyword evidence="1" id="KW-0547">Nucleotide-binding</keyword>
<feature type="domain" description="AAA+ ATPase" evidence="4">
    <location>
        <begin position="71"/>
        <end position="192"/>
    </location>
</feature>
<dbReference type="InterPro" id="IPR027417">
    <property type="entry name" value="P-loop_NTPase"/>
</dbReference>
<dbReference type="InterPro" id="IPR003959">
    <property type="entry name" value="ATPase_AAA_core"/>
</dbReference>
<protein>
    <submittedName>
        <fullName evidence="6">C-terminal, D2-small domain-containing protein, of ClpB protein</fullName>
    </submittedName>
</protein>
<dbReference type="GO" id="GO:0034605">
    <property type="term" value="P:cellular response to heat"/>
    <property type="evidence" value="ECO:0007669"/>
    <property type="project" value="TreeGrafter"/>
</dbReference>
<gene>
    <name evidence="6" type="ORF">SAMN05216210_1479</name>
</gene>
<dbReference type="EMBL" id="LT629787">
    <property type="protein sequence ID" value="SDU05479.1"/>
    <property type="molecule type" value="Genomic_DNA"/>
</dbReference>
<dbReference type="InterPro" id="IPR001270">
    <property type="entry name" value="ClpA/B"/>
</dbReference>
<dbReference type="GO" id="GO:0005737">
    <property type="term" value="C:cytoplasm"/>
    <property type="evidence" value="ECO:0007669"/>
    <property type="project" value="TreeGrafter"/>
</dbReference>
<sequence>MPYANDRIAANQAKLAERPVKTGLRQTRFTFDPDQVLQQLQTRIIGQHDALEKIGGLLHIVRADISPEYRPLGVCLLMGPTGVGKTETVRVLAELLHGTSDALCRIDMNTLSQEHYASALTGAPPGYVGSKEGHTLFDADKIQGSYSKPGIVLFDELEKASSEVIRTLLNVLDSGLLTLPAGNKTIDFRNSLIFLTSNLGAAELAQYQSRFQRGWRKLLQPSQAAESDILEQALNTRFDPEFINRIDHILHYQRLPASEAEQLLDLELDKLARRLARQQASLTLTPAARDYLCRDYDQRYGARDLARRVRHELSPLLASALLKQPENNLFSADCRAGRLRVSAADSTDHTA</sequence>
<dbReference type="Pfam" id="PF07724">
    <property type="entry name" value="AAA_2"/>
    <property type="match status" value="1"/>
</dbReference>
<evidence type="ECO:0000313" key="7">
    <source>
        <dbReference type="Proteomes" id="UP000243924"/>
    </source>
</evidence>
<dbReference type="InterPro" id="IPR050130">
    <property type="entry name" value="ClpA_ClpB"/>
</dbReference>
<dbReference type="GO" id="GO:0016887">
    <property type="term" value="F:ATP hydrolysis activity"/>
    <property type="evidence" value="ECO:0007669"/>
    <property type="project" value="InterPro"/>
</dbReference>
<dbReference type="InterPro" id="IPR019489">
    <property type="entry name" value="Clp_ATPase_C"/>
</dbReference>
<dbReference type="PRINTS" id="PR00300">
    <property type="entry name" value="CLPPROTEASEA"/>
</dbReference>
<dbReference type="Gene3D" id="1.10.8.60">
    <property type="match status" value="1"/>
</dbReference>
<dbReference type="SMART" id="SM01086">
    <property type="entry name" value="ClpB_D2-small"/>
    <property type="match status" value="1"/>
</dbReference>
<keyword evidence="3" id="KW-0143">Chaperone</keyword>
<dbReference type="Gene3D" id="3.40.50.300">
    <property type="entry name" value="P-loop containing nucleotide triphosphate hydrolases"/>
    <property type="match status" value="1"/>
</dbReference>
<dbReference type="SUPFAM" id="SSF52540">
    <property type="entry name" value="P-loop containing nucleoside triphosphate hydrolases"/>
    <property type="match status" value="1"/>
</dbReference>
<evidence type="ECO:0000259" key="5">
    <source>
        <dbReference type="SMART" id="SM01086"/>
    </source>
</evidence>
<evidence type="ECO:0000259" key="4">
    <source>
        <dbReference type="SMART" id="SM00382"/>
    </source>
</evidence>
<dbReference type="STRING" id="1434072.SAMN05216210_1479"/>
<keyword evidence="2" id="KW-0067">ATP-binding</keyword>
<dbReference type="PANTHER" id="PTHR11638">
    <property type="entry name" value="ATP-DEPENDENT CLP PROTEASE"/>
    <property type="match status" value="1"/>
</dbReference>
<dbReference type="Pfam" id="PF10431">
    <property type="entry name" value="ClpB_D2-small"/>
    <property type="match status" value="1"/>
</dbReference>
<dbReference type="OrthoDB" id="9803641at2"/>
<reference evidence="7" key="1">
    <citation type="submission" date="2016-10" db="EMBL/GenBank/DDBJ databases">
        <authorList>
            <person name="Varghese N."/>
            <person name="Submissions S."/>
        </authorList>
    </citation>
    <scope>NUCLEOTIDE SEQUENCE [LARGE SCALE GENOMIC DNA]</scope>
    <source>
        <strain evidence="7">CECT 8338</strain>
    </source>
</reference>
<keyword evidence="7" id="KW-1185">Reference proteome</keyword>
<dbReference type="SMART" id="SM00382">
    <property type="entry name" value="AAA"/>
    <property type="match status" value="1"/>
</dbReference>
<evidence type="ECO:0000256" key="2">
    <source>
        <dbReference type="ARBA" id="ARBA00022840"/>
    </source>
</evidence>
<name>A0A1H2FDT1_9GAMM</name>
<dbReference type="GO" id="GO:0005524">
    <property type="term" value="F:ATP binding"/>
    <property type="evidence" value="ECO:0007669"/>
    <property type="project" value="UniProtKB-KW"/>
</dbReference>
<dbReference type="InterPro" id="IPR003593">
    <property type="entry name" value="AAA+_ATPase"/>
</dbReference>
<dbReference type="RefSeq" id="WP_092385603.1">
    <property type="nucleotide sequence ID" value="NZ_LT629787.1"/>
</dbReference>
<evidence type="ECO:0000313" key="6">
    <source>
        <dbReference type="EMBL" id="SDU05479.1"/>
    </source>
</evidence>
<dbReference type="Proteomes" id="UP000243924">
    <property type="component" value="Chromosome I"/>
</dbReference>